<dbReference type="RefSeq" id="XP_014675890.1">
    <property type="nucleotide sequence ID" value="XM_014820404.1"/>
</dbReference>
<feature type="domain" description="ZP" evidence="5">
    <location>
        <begin position="33"/>
        <end position="273"/>
    </location>
</feature>
<evidence type="ECO:0000313" key="6">
    <source>
        <dbReference type="Proteomes" id="UP000695022"/>
    </source>
</evidence>
<organism evidence="6 8">
    <name type="scientific">Priapulus caudatus</name>
    <name type="common">Priapulid worm</name>
    <dbReference type="NCBI Taxonomy" id="37621"/>
    <lineage>
        <taxon>Eukaryota</taxon>
        <taxon>Metazoa</taxon>
        <taxon>Ecdysozoa</taxon>
        <taxon>Scalidophora</taxon>
        <taxon>Priapulida</taxon>
        <taxon>Priapulimorpha</taxon>
        <taxon>Priapulimorphida</taxon>
        <taxon>Priapulidae</taxon>
        <taxon>Priapulus</taxon>
    </lineage>
</organism>
<dbReference type="Proteomes" id="UP000695022">
    <property type="component" value="Unplaced"/>
</dbReference>
<proteinExistence type="predicted"/>
<gene>
    <name evidence="7 8 9 10" type="primary">LOC106815790</name>
</gene>
<evidence type="ECO:0000256" key="3">
    <source>
        <dbReference type="SAM" id="Phobius"/>
    </source>
</evidence>
<dbReference type="RefSeq" id="XP_014675819.1">
    <property type="nucleotide sequence ID" value="XM_014820333.1"/>
</dbReference>
<protein>
    <submittedName>
        <fullName evidence="7 8">Cuticlin-1-like</fullName>
    </submittedName>
</protein>
<keyword evidence="3" id="KW-0472">Membrane</keyword>
<keyword evidence="3" id="KW-1133">Transmembrane helix</keyword>
<evidence type="ECO:0000256" key="1">
    <source>
        <dbReference type="ARBA" id="ARBA00023157"/>
    </source>
</evidence>
<dbReference type="PANTHER" id="PTHR46560:SF5">
    <property type="entry name" value="CYPHER, ISOFORM B"/>
    <property type="match status" value="1"/>
</dbReference>
<feature type="chain" id="PRO_5045022245" evidence="4">
    <location>
        <begin position="24"/>
        <end position="405"/>
    </location>
</feature>
<dbReference type="InterPro" id="IPR055355">
    <property type="entry name" value="ZP-C"/>
</dbReference>
<feature type="region of interest" description="Disordered" evidence="2">
    <location>
        <begin position="378"/>
        <end position="405"/>
    </location>
</feature>
<evidence type="ECO:0000256" key="4">
    <source>
        <dbReference type="SAM" id="SignalP"/>
    </source>
</evidence>
<dbReference type="PANTHER" id="PTHR46560">
    <property type="entry name" value="CYPHER, ISOFORM B"/>
    <property type="match status" value="1"/>
</dbReference>
<dbReference type="Pfam" id="PF00100">
    <property type="entry name" value="Zona_pellucida"/>
    <property type="match status" value="1"/>
</dbReference>
<evidence type="ECO:0000313" key="10">
    <source>
        <dbReference type="RefSeq" id="XP_014676026.1"/>
    </source>
</evidence>
<feature type="transmembrane region" description="Helical" evidence="3">
    <location>
        <begin position="329"/>
        <end position="353"/>
    </location>
</feature>
<dbReference type="InterPro" id="IPR001507">
    <property type="entry name" value="ZP_dom"/>
</dbReference>
<reference evidence="7 8" key="1">
    <citation type="submission" date="2025-05" db="UniProtKB">
        <authorList>
            <consortium name="RefSeq"/>
        </authorList>
    </citation>
    <scope>IDENTIFICATION</scope>
</reference>
<evidence type="ECO:0000259" key="5">
    <source>
        <dbReference type="PROSITE" id="PS51034"/>
    </source>
</evidence>
<keyword evidence="6" id="KW-1185">Reference proteome</keyword>
<dbReference type="InterPro" id="IPR056953">
    <property type="entry name" value="CUT_N"/>
</dbReference>
<keyword evidence="4" id="KW-0732">Signal</keyword>
<dbReference type="RefSeq" id="XP_014675963.1">
    <property type="nucleotide sequence ID" value="XM_014820477.1"/>
</dbReference>
<dbReference type="RefSeq" id="XP_014676026.1">
    <property type="nucleotide sequence ID" value="XM_014820540.1"/>
</dbReference>
<feature type="compositionally biased region" description="Low complexity" evidence="2">
    <location>
        <begin position="393"/>
        <end position="405"/>
    </location>
</feature>
<evidence type="ECO:0000256" key="2">
    <source>
        <dbReference type="SAM" id="MobiDB-lite"/>
    </source>
</evidence>
<feature type="signal peptide" evidence="4">
    <location>
        <begin position="1"/>
        <end position="23"/>
    </location>
</feature>
<evidence type="ECO:0000313" key="9">
    <source>
        <dbReference type="RefSeq" id="XP_014675963.1"/>
    </source>
</evidence>
<sequence length="405" mass="45076">MKNSNLTRAVLLLALSCLDVVWAMGLKPKVTVKCSRPDAMTLTVQTPSMVVGSIYVKDQVKNPDCIVSPSAESTEFVIFFDKCGTKRENDIYTSTIVIQRHRTVVTADDVAYKVQCAFDTSPKTVLNSDVTLNDLSPTVINQTAPPAKVTMNVYDFVTDRFVTNLRLGEVYELEIDIANGRVYGGFVRDCWAFTGDGLWKYQLLDTNGCPLDAAIFGKAYVDDQSQNSGHYFLYMPFEAFKFAESTQVRFQCQLMMCRGPCEPFECFDTAGTSIGETFGRKKRDLSDVEEEVSIVKEIEVFDKESPEFAELLAQDENVKLRLVKDTNGLPWIVLTALLGTLLAVSIMSNIMFYSKVRRFRARSLKGCTRSPGFDNLGATFEDPRSGKHGYVGSHSSSSASTSRMS</sequence>
<dbReference type="Gene3D" id="2.60.40.4100">
    <property type="entry name" value="Zona pellucida, ZP-C domain"/>
    <property type="match status" value="1"/>
</dbReference>
<evidence type="ECO:0000313" key="7">
    <source>
        <dbReference type="RefSeq" id="XP_014675819.1"/>
    </source>
</evidence>
<dbReference type="Pfam" id="PF25057">
    <property type="entry name" value="CUT_N"/>
    <property type="match status" value="1"/>
</dbReference>
<evidence type="ECO:0000313" key="8">
    <source>
        <dbReference type="RefSeq" id="XP_014675890.1"/>
    </source>
</evidence>
<keyword evidence="3" id="KW-0812">Transmembrane</keyword>
<name>A0ABM1EUL9_PRICU</name>
<dbReference type="GeneID" id="106815790"/>
<accession>A0ABM1EUL9</accession>
<dbReference type="InterPro" id="IPR042235">
    <property type="entry name" value="ZP-C_dom"/>
</dbReference>
<keyword evidence="1" id="KW-1015">Disulfide bond</keyword>
<dbReference type="SMART" id="SM00241">
    <property type="entry name" value="ZP"/>
    <property type="match status" value="1"/>
</dbReference>
<dbReference type="PROSITE" id="PS51034">
    <property type="entry name" value="ZP_2"/>
    <property type="match status" value="1"/>
</dbReference>